<sequence length="188" mass="20847">MHHGACPKSIRFASAPTNPTIHPSERRLGKYLPNEETGDVKDVLRTQGKKTMGSFKRLVRSVSQIGLNRKSSEEKLARNVSKKALFRTSSERKLVKRQPSRHLETVDVAPPAVVMTSEQLAEQYRSLLDVHPSLQDTDDEPPLSPSLLSLDIETSTTWSRLISTALGTAGSEVWRKGWTAGPEMSEEG</sequence>
<organism evidence="2 3">
    <name type="scientific">Oidiodendron maius (strain Zn)</name>
    <dbReference type="NCBI Taxonomy" id="913774"/>
    <lineage>
        <taxon>Eukaryota</taxon>
        <taxon>Fungi</taxon>
        <taxon>Dikarya</taxon>
        <taxon>Ascomycota</taxon>
        <taxon>Pezizomycotina</taxon>
        <taxon>Leotiomycetes</taxon>
        <taxon>Leotiomycetes incertae sedis</taxon>
        <taxon>Myxotrichaceae</taxon>
        <taxon>Oidiodendron</taxon>
    </lineage>
</organism>
<evidence type="ECO:0000256" key="1">
    <source>
        <dbReference type="SAM" id="MobiDB-lite"/>
    </source>
</evidence>
<gene>
    <name evidence="2" type="ORF">OIDMADRAFT_49024</name>
</gene>
<dbReference type="Proteomes" id="UP000054321">
    <property type="component" value="Unassembled WGS sequence"/>
</dbReference>
<keyword evidence="3" id="KW-1185">Reference proteome</keyword>
<protein>
    <submittedName>
        <fullName evidence="2">Uncharacterized protein</fullName>
    </submittedName>
</protein>
<accession>A0A0C3HB79</accession>
<dbReference type="HOGENOM" id="CLU_1441448_0_0_1"/>
<evidence type="ECO:0000313" key="3">
    <source>
        <dbReference type="Proteomes" id="UP000054321"/>
    </source>
</evidence>
<name>A0A0C3HB79_OIDMZ</name>
<dbReference type="InParanoid" id="A0A0C3HB79"/>
<evidence type="ECO:0000313" key="2">
    <source>
        <dbReference type="EMBL" id="KIN05496.1"/>
    </source>
</evidence>
<dbReference type="EMBL" id="KN832871">
    <property type="protein sequence ID" value="KIN05496.1"/>
    <property type="molecule type" value="Genomic_DNA"/>
</dbReference>
<reference evidence="2 3" key="1">
    <citation type="submission" date="2014-04" db="EMBL/GenBank/DDBJ databases">
        <authorList>
            <consortium name="DOE Joint Genome Institute"/>
            <person name="Kuo A."/>
            <person name="Martino E."/>
            <person name="Perotto S."/>
            <person name="Kohler A."/>
            <person name="Nagy L.G."/>
            <person name="Floudas D."/>
            <person name="Copeland A."/>
            <person name="Barry K.W."/>
            <person name="Cichocki N."/>
            <person name="Veneault-Fourrey C."/>
            <person name="LaButti K."/>
            <person name="Lindquist E.A."/>
            <person name="Lipzen A."/>
            <person name="Lundell T."/>
            <person name="Morin E."/>
            <person name="Murat C."/>
            <person name="Sun H."/>
            <person name="Tunlid A."/>
            <person name="Henrissat B."/>
            <person name="Grigoriev I.V."/>
            <person name="Hibbett D.S."/>
            <person name="Martin F."/>
            <person name="Nordberg H.P."/>
            <person name="Cantor M.N."/>
            <person name="Hua S.X."/>
        </authorList>
    </citation>
    <scope>NUCLEOTIDE SEQUENCE [LARGE SCALE GENOMIC DNA]</scope>
    <source>
        <strain evidence="2 3">Zn</strain>
    </source>
</reference>
<dbReference type="AlphaFoldDB" id="A0A0C3HB79"/>
<reference evidence="3" key="2">
    <citation type="submission" date="2015-01" db="EMBL/GenBank/DDBJ databases">
        <title>Evolutionary Origins and Diversification of the Mycorrhizal Mutualists.</title>
        <authorList>
            <consortium name="DOE Joint Genome Institute"/>
            <consortium name="Mycorrhizal Genomics Consortium"/>
            <person name="Kohler A."/>
            <person name="Kuo A."/>
            <person name="Nagy L.G."/>
            <person name="Floudas D."/>
            <person name="Copeland A."/>
            <person name="Barry K.W."/>
            <person name="Cichocki N."/>
            <person name="Veneault-Fourrey C."/>
            <person name="LaButti K."/>
            <person name="Lindquist E.A."/>
            <person name="Lipzen A."/>
            <person name="Lundell T."/>
            <person name="Morin E."/>
            <person name="Murat C."/>
            <person name="Riley R."/>
            <person name="Ohm R."/>
            <person name="Sun H."/>
            <person name="Tunlid A."/>
            <person name="Henrissat B."/>
            <person name="Grigoriev I.V."/>
            <person name="Hibbett D.S."/>
            <person name="Martin F."/>
        </authorList>
    </citation>
    <scope>NUCLEOTIDE SEQUENCE [LARGE SCALE GENOMIC DNA]</scope>
    <source>
        <strain evidence="3">Zn</strain>
    </source>
</reference>
<feature type="region of interest" description="Disordered" evidence="1">
    <location>
        <begin position="1"/>
        <end position="26"/>
    </location>
</feature>
<proteinExistence type="predicted"/>